<dbReference type="InterPro" id="IPR036770">
    <property type="entry name" value="Ankyrin_rpt-contain_sf"/>
</dbReference>
<dbReference type="HOGENOM" id="CLU_2948051_0_0_1"/>
<feature type="repeat" description="ANK" evidence="1">
    <location>
        <begin position="16"/>
        <end position="48"/>
    </location>
</feature>
<dbReference type="InterPro" id="IPR002110">
    <property type="entry name" value="Ankyrin_rpt"/>
</dbReference>
<reference evidence="2" key="2">
    <citation type="submission" date="2014-03" db="EMBL/GenBank/DDBJ databases">
        <title>The Genome Annotation of Fusarium oxysporum PHW808.</title>
        <authorList>
            <consortium name="The Broad Institute Genomics Platform"/>
            <person name="Ma L.-J."/>
            <person name="Corby-Kistler H."/>
            <person name="Broz K."/>
            <person name="Gale L.R."/>
            <person name="Jonkers W."/>
            <person name="O'Donnell K."/>
            <person name="Ploetz R."/>
            <person name="Steinberg C."/>
            <person name="Schwartz D.C."/>
            <person name="VanEtten H."/>
            <person name="Zhou S."/>
            <person name="Young S.K."/>
            <person name="Zeng Q."/>
            <person name="Gargeya S."/>
            <person name="Fitzgerald M."/>
            <person name="Abouelleil A."/>
            <person name="Alvarado L."/>
            <person name="Chapman S.B."/>
            <person name="Gainer-Dewar J."/>
            <person name="Goldberg J."/>
            <person name="Griggs A."/>
            <person name="Gujja S."/>
            <person name="Hansen M."/>
            <person name="Howarth C."/>
            <person name="Imamovic A."/>
            <person name="Ireland A."/>
            <person name="Larimer J."/>
            <person name="McCowan C."/>
            <person name="Murphy C."/>
            <person name="Pearson M."/>
            <person name="Poon T.W."/>
            <person name="Priest M."/>
            <person name="Roberts A."/>
            <person name="Saif S."/>
            <person name="Shea T."/>
            <person name="Sykes S."/>
            <person name="Wortman J."/>
            <person name="Nusbaum C."/>
            <person name="Birren B."/>
        </authorList>
    </citation>
    <scope>NUCLEOTIDE SEQUENCE</scope>
    <source>
        <strain evidence="2">54008</strain>
    </source>
</reference>
<dbReference type="Proteomes" id="UP000030676">
    <property type="component" value="Unassembled WGS sequence"/>
</dbReference>
<dbReference type="Gene3D" id="1.25.40.20">
    <property type="entry name" value="Ankyrin repeat-containing domain"/>
    <property type="match status" value="1"/>
</dbReference>
<reference evidence="2" key="1">
    <citation type="submission" date="2011-11" db="EMBL/GenBank/DDBJ databases">
        <title>The Genome Sequence of Fusarium oxysporum PHW808.</title>
        <authorList>
            <consortium name="The Broad Institute Genome Sequencing Platform"/>
            <person name="Ma L.-J."/>
            <person name="Gale L.R."/>
            <person name="Schwartz D.C."/>
            <person name="Zhou S."/>
            <person name="Corby-Kistler H."/>
            <person name="Young S.K."/>
            <person name="Zeng Q."/>
            <person name="Gargeya S."/>
            <person name="Fitzgerald M."/>
            <person name="Haas B."/>
            <person name="Abouelleil A."/>
            <person name="Alvarado L."/>
            <person name="Arachchi H.M."/>
            <person name="Berlin A."/>
            <person name="Brown A."/>
            <person name="Chapman S.B."/>
            <person name="Chen Z."/>
            <person name="Dunbar C."/>
            <person name="Freedman E."/>
            <person name="Gearin G."/>
            <person name="Goldberg J."/>
            <person name="Griggs A."/>
            <person name="Gujja S."/>
            <person name="Heiman D."/>
            <person name="Howarth C."/>
            <person name="Larson L."/>
            <person name="Lui A."/>
            <person name="MacDonald P.J.P."/>
            <person name="Montmayeur A."/>
            <person name="Murphy C."/>
            <person name="Neiman D."/>
            <person name="Pearson M."/>
            <person name="Priest M."/>
            <person name="Roberts A."/>
            <person name="Saif S."/>
            <person name="Shea T."/>
            <person name="Shenoy N."/>
            <person name="Sisk P."/>
            <person name="Stolte C."/>
            <person name="Sykes S."/>
            <person name="Wortman J."/>
            <person name="Nusbaum C."/>
            <person name="Birren B."/>
        </authorList>
    </citation>
    <scope>NUCLEOTIDE SEQUENCE [LARGE SCALE GENOMIC DNA]</scope>
    <source>
        <strain evidence="2">54008</strain>
    </source>
</reference>
<dbReference type="AlphaFoldDB" id="X0HXQ4"/>
<feature type="non-terminal residue" evidence="2">
    <location>
        <position position="60"/>
    </location>
</feature>
<evidence type="ECO:0000313" key="2">
    <source>
        <dbReference type="EMBL" id="EXL65899.1"/>
    </source>
</evidence>
<keyword evidence="1" id="KW-0040">ANK repeat</keyword>
<dbReference type="EMBL" id="KK033530">
    <property type="protein sequence ID" value="EXL65899.1"/>
    <property type="molecule type" value="Genomic_DNA"/>
</dbReference>
<sequence>MALIEAEVPINELDVYGDTASHIAVRMARTSILRILIRHGADLSIRNSTRQTPKDLAKSI</sequence>
<dbReference type="PROSITE" id="PS50297">
    <property type="entry name" value="ANK_REP_REGION"/>
    <property type="match status" value="1"/>
</dbReference>
<evidence type="ECO:0000256" key="1">
    <source>
        <dbReference type="PROSITE-ProRule" id="PRU00023"/>
    </source>
</evidence>
<accession>X0HXQ4</accession>
<gene>
    <name evidence="2" type="ORF">FOPG_17899</name>
</gene>
<dbReference type="PROSITE" id="PS50088">
    <property type="entry name" value="ANK_REPEAT"/>
    <property type="match status" value="1"/>
</dbReference>
<organism evidence="2">
    <name type="scientific">Fusarium oxysporum f. sp. conglutinans race 2 54008</name>
    <dbReference type="NCBI Taxonomy" id="1089457"/>
    <lineage>
        <taxon>Eukaryota</taxon>
        <taxon>Fungi</taxon>
        <taxon>Dikarya</taxon>
        <taxon>Ascomycota</taxon>
        <taxon>Pezizomycotina</taxon>
        <taxon>Sordariomycetes</taxon>
        <taxon>Hypocreomycetidae</taxon>
        <taxon>Hypocreales</taxon>
        <taxon>Nectriaceae</taxon>
        <taxon>Fusarium</taxon>
        <taxon>Fusarium oxysporum species complex</taxon>
    </lineage>
</organism>
<protein>
    <submittedName>
        <fullName evidence="2">Uncharacterized protein</fullName>
    </submittedName>
</protein>
<dbReference type="Pfam" id="PF00023">
    <property type="entry name" value="Ank"/>
    <property type="match status" value="1"/>
</dbReference>
<proteinExistence type="predicted"/>
<dbReference type="SUPFAM" id="SSF48403">
    <property type="entry name" value="Ankyrin repeat"/>
    <property type="match status" value="1"/>
</dbReference>
<name>X0HXQ4_FUSOX</name>